<keyword evidence="4" id="KW-0698">rRNA processing</keyword>
<keyword evidence="12" id="KW-1185">Reference proteome</keyword>
<dbReference type="PANTHER" id="PTHR12636:SF5">
    <property type="entry name" value="RIBOSOMAL RNA SMALL SUBUNIT METHYLTRANSFERASE NEP1"/>
    <property type="match status" value="1"/>
</dbReference>
<keyword evidence="8" id="KW-0699">rRNA-binding</keyword>
<keyword evidence="9" id="KW-0694">RNA-binding</keyword>
<accession>D8LYI7</accession>
<evidence type="ECO:0000256" key="10">
    <source>
        <dbReference type="ARBA" id="ARBA00023242"/>
    </source>
</evidence>
<dbReference type="InterPro" id="IPR005304">
    <property type="entry name" value="Rbsml_bgen_MeTrfase_EMG1/NEP1"/>
</dbReference>
<organism evidence="11">
    <name type="scientific">Blastocystis hominis</name>
    <dbReference type="NCBI Taxonomy" id="12968"/>
    <lineage>
        <taxon>Eukaryota</taxon>
        <taxon>Sar</taxon>
        <taxon>Stramenopiles</taxon>
        <taxon>Bigyra</taxon>
        <taxon>Opalozoa</taxon>
        <taxon>Opalinata</taxon>
        <taxon>Blastocystidae</taxon>
        <taxon>Blastocystis</taxon>
    </lineage>
</organism>
<evidence type="ECO:0000256" key="3">
    <source>
        <dbReference type="ARBA" id="ARBA00022517"/>
    </source>
</evidence>
<dbReference type="InterPro" id="IPR029026">
    <property type="entry name" value="tRNA_m1G_MTases_N"/>
</dbReference>
<name>D8LYI7_BLAHO</name>
<keyword evidence="7" id="KW-0949">S-adenosyl-L-methionine</keyword>
<dbReference type="InParanoid" id="D8LYI7"/>
<dbReference type="OrthoDB" id="269804at2759"/>
<proteinExistence type="inferred from homology"/>
<dbReference type="Proteomes" id="UP000008312">
    <property type="component" value="Unassembled WGS sequence"/>
</dbReference>
<protein>
    <recommendedName>
        <fullName evidence="13">Ribosomal RNA small subunit methyltransferase NEP1</fullName>
    </recommendedName>
</protein>
<dbReference type="OMA" id="VHNTFEL"/>
<evidence type="ECO:0000256" key="1">
    <source>
        <dbReference type="ARBA" id="ARBA00004604"/>
    </source>
</evidence>
<dbReference type="Gene3D" id="3.40.1280.10">
    <property type="match status" value="1"/>
</dbReference>
<evidence type="ECO:0000313" key="11">
    <source>
        <dbReference type="EMBL" id="CBK20642.2"/>
    </source>
</evidence>
<dbReference type="GO" id="GO:0070037">
    <property type="term" value="F:rRNA (pseudouridine) methyltransferase activity"/>
    <property type="evidence" value="ECO:0007669"/>
    <property type="project" value="InterPro"/>
</dbReference>
<dbReference type="GO" id="GO:0032040">
    <property type="term" value="C:small-subunit processome"/>
    <property type="evidence" value="ECO:0007669"/>
    <property type="project" value="TreeGrafter"/>
</dbReference>
<sequence>MGRDASESRPDICHQCLLTLQDSVLNKAGMLRIFIHTSQNVLIEVNPKLRVPRTFKRFGSMIVQLLDKRKIRSHSGEDWLMKVIKNPITDHLPTGAHIFGTSVTGTLVDPLDFVEVLNENTDANKNVDSFVFVFGAFAHGHLNLDYIETMLSFSQYPLSGSVACGKLMNAFEEVWKLH</sequence>
<dbReference type="FunFam" id="3.40.1280.10:FF:000003">
    <property type="entry name" value="Ribosomal RNA small subunit methyltransferase"/>
    <property type="match status" value="1"/>
</dbReference>
<evidence type="ECO:0000313" key="12">
    <source>
        <dbReference type="Proteomes" id="UP000008312"/>
    </source>
</evidence>
<keyword evidence="10" id="KW-0539">Nucleus</keyword>
<keyword evidence="3" id="KW-0690">Ribosome biogenesis</keyword>
<evidence type="ECO:0000256" key="4">
    <source>
        <dbReference type="ARBA" id="ARBA00022552"/>
    </source>
</evidence>
<evidence type="ECO:0000256" key="8">
    <source>
        <dbReference type="ARBA" id="ARBA00022730"/>
    </source>
</evidence>
<dbReference type="GO" id="GO:0070475">
    <property type="term" value="P:rRNA base methylation"/>
    <property type="evidence" value="ECO:0007669"/>
    <property type="project" value="InterPro"/>
</dbReference>
<dbReference type="GO" id="GO:0019843">
    <property type="term" value="F:rRNA binding"/>
    <property type="evidence" value="ECO:0007669"/>
    <property type="project" value="UniProtKB-KW"/>
</dbReference>
<dbReference type="GeneID" id="24918228"/>
<gene>
    <name evidence="11" type="ORF">GSBLH_T00000941001</name>
</gene>
<keyword evidence="6" id="KW-0808">Transferase</keyword>
<dbReference type="PANTHER" id="PTHR12636">
    <property type="entry name" value="NEP1/MRA1"/>
    <property type="match status" value="1"/>
</dbReference>
<evidence type="ECO:0000256" key="6">
    <source>
        <dbReference type="ARBA" id="ARBA00022679"/>
    </source>
</evidence>
<evidence type="ECO:0000256" key="9">
    <source>
        <dbReference type="ARBA" id="ARBA00022884"/>
    </source>
</evidence>
<dbReference type="EMBL" id="FN668639">
    <property type="protein sequence ID" value="CBK20642.2"/>
    <property type="molecule type" value="Genomic_DNA"/>
</dbReference>
<reference evidence="11" key="1">
    <citation type="submission" date="2010-02" db="EMBL/GenBank/DDBJ databases">
        <title>Sequencing and annotation of the Blastocystis hominis genome.</title>
        <authorList>
            <person name="Wincker P."/>
        </authorList>
    </citation>
    <scope>NUCLEOTIDE SEQUENCE</scope>
    <source>
        <strain evidence="11">Singapore isolate B</strain>
    </source>
</reference>
<dbReference type="Pfam" id="PF03587">
    <property type="entry name" value="EMG1"/>
    <property type="match status" value="1"/>
</dbReference>
<dbReference type="RefSeq" id="XP_012894690.1">
    <property type="nucleotide sequence ID" value="XM_013039236.1"/>
</dbReference>
<dbReference type="FunCoup" id="D8LYI7">
    <property type="interactions" value="406"/>
</dbReference>
<keyword evidence="5" id="KW-0489">Methyltransferase</keyword>
<evidence type="ECO:0000256" key="7">
    <source>
        <dbReference type="ARBA" id="ARBA00022691"/>
    </source>
</evidence>
<comment type="similarity">
    <text evidence="2">Belongs to the class IV-like SAM-binding methyltransferase superfamily. RNA methyltransferase NEP1 family.</text>
</comment>
<dbReference type="SUPFAM" id="SSF75217">
    <property type="entry name" value="alpha/beta knot"/>
    <property type="match status" value="1"/>
</dbReference>
<comment type="subcellular location">
    <subcellularLocation>
        <location evidence="1">Nucleus</location>
        <location evidence="1">Nucleolus</location>
    </subcellularLocation>
</comment>
<evidence type="ECO:0000256" key="2">
    <source>
        <dbReference type="ARBA" id="ARBA00008115"/>
    </source>
</evidence>
<dbReference type="CDD" id="cd18088">
    <property type="entry name" value="Nep1-like"/>
    <property type="match status" value="1"/>
</dbReference>
<evidence type="ECO:0008006" key="13">
    <source>
        <dbReference type="Google" id="ProtNLM"/>
    </source>
</evidence>
<dbReference type="AlphaFoldDB" id="D8LYI7"/>
<evidence type="ECO:0000256" key="5">
    <source>
        <dbReference type="ARBA" id="ARBA00022603"/>
    </source>
</evidence>
<dbReference type="InterPro" id="IPR029028">
    <property type="entry name" value="Alpha/beta_knot_MTases"/>
</dbReference>